<proteinExistence type="predicted"/>
<accession>A0A9D3X8I1</accession>
<reference evidence="1" key="1">
    <citation type="submission" date="2021-09" db="EMBL/GenBank/DDBJ databases">
        <title>The genome of Mauremys mutica provides insights into the evolution of semi-aquatic lifestyle.</title>
        <authorList>
            <person name="Gong S."/>
            <person name="Gao Y."/>
        </authorList>
    </citation>
    <scope>NUCLEOTIDE SEQUENCE</scope>
    <source>
        <strain evidence="1">MM-2020</strain>
        <tissue evidence="1">Muscle</tissue>
    </source>
</reference>
<evidence type="ECO:0000313" key="1">
    <source>
        <dbReference type="EMBL" id="KAH1175819.1"/>
    </source>
</evidence>
<protein>
    <submittedName>
        <fullName evidence="1">Uncharacterized protein</fullName>
    </submittedName>
</protein>
<name>A0A9D3X8I1_9SAUR</name>
<evidence type="ECO:0000313" key="2">
    <source>
        <dbReference type="Proteomes" id="UP000827986"/>
    </source>
</evidence>
<dbReference type="AlphaFoldDB" id="A0A9D3X8I1"/>
<organism evidence="1 2">
    <name type="scientific">Mauremys mutica</name>
    <name type="common">yellowpond turtle</name>
    <dbReference type="NCBI Taxonomy" id="74926"/>
    <lineage>
        <taxon>Eukaryota</taxon>
        <taxon>Metazoa</taxon>
        <taxon>Chordata</taxon>
        <taxon>Craniata</taxon>
        <taxon>Vertebrata</taxon>
        <taxon>Euteleostomi</taxon>
        <taxon>Archelosauria</taxon>
        <taxon>Testudinata</taxon>
        <taxon>Testudines</taxon>
        <taxon>Cryptodira</taxon>
        <taxon>Durocryptodira</taxon>
        <taxon>Testudinoidea</taxon>
        <taxon>Geoemydidae</taxon>
        <taxon>Geoemydinae</taxon>
        <taxon>Mauremys</taxon>
    </lineage>
</organism>
<sequence length="113" mass="12543">MARMLRRDALTRCCPYTGALHVEQNPKENTSAAAFRTTWKLAYSVGALVDQNLPSYCRWGLPCAEERTPGRCSAAVNQHSAPQFSDGYTPAEALAFIHWGTTVTFIRKCCCNL</sequence>
<gene>
    <name evidence="1" type="ORF">KIL84_022344</name>
</gene>
<dbReference type="EMBL" id="JAHDVG010000476">
    <property type="protein sequence ID" value="KAH1175819.1"/>
    <property type="molecule type" value="Genomic_DNA"/>
</dbReference>
<comment type="caution">
    <text evidence="1">The sequence shown here is derived from an EMBL/GenBank/DDBJ whole genome shotgun (WGS) entry which is preliminary data.</text>
</comment>
<dbReference type="Proteomes" id="UP000827986">
    <property type="component" value="Unassembled WGS sequence"/>
</dbReference>
<keyword evidence="2" id="KW-1185">Reference proteome</keyword>